<comment type="caution">
    <text evidence="1">The sequence shown here is derived from an EMBL/GenBank/DDBJ whole genome shotgun (WGS) entry which is preliminary data.</text>
</comment>
<dbReference type="Proteomes" id="UP001516400">
    <property type="component" value="Unassembled WGS sequence"/>
</dbReference>
<organism evidence="1 2">
    <name type="scientific">Cryptolaemus montrouzieri</name>
    <dbReference type="NCBI Taxonomy" id="559131"/>
    <lineage>
        <taxon>Eukaryota</taxon>
        <taxon>Metazoa</taxon>
        <taxon>Ecdysozoa</taxon>
        <taxon>Arthropoda</taxon>
        <taxon>Hexapoda</taxon>
        <taxon>Insecta</taxon>
        <taxon>Pterygota</taxon>
        <taxon>Neoptera</taxon>
        <taxon>Endopterygota</taxon>
        <taxon>Coleoptera</taxon>
        <taxon>Polyphaga</taxon>
        <taxon>Cucujiformia</taxon>
        <taxon>Coccinelloidea</taxon>
        <taxon>Coccinellidae</taxon>
        <taxon>Scymninae</taxon>
        <taxon>Scymnini</taxon>
        <taxon>Cryptolaemus</taxon>
    </lineage>
</organism>
<name>A0ABD2MGN5_9CUCU</name>
<protein>
    <submittedName>
        <fullName evidence="1">Uncharacterized protein</fullName>
    </submittedName>
</protein>
<sequence length="140" mass="15525">MVNLDSYTAEYHPQCIKVKEAISKPIQEYANLFWICAVCLTVIKQKLATNSRSPSGKKETNPVNEKFLTTAVDAAVNSKISIIESHNKKLISEISNQLDSVKQEMKVLKESNVDLVRLLTFGELASVSKGSAERKKGVNN</sequence>
<dbReference type="EMBL" id="JABFTP020000001">
    <property type="protein sequence ID" value="KAL3265519.1"/>
    <property type="molecule type" value="Genomic_DNA"/>
</dbReference>
<accession>A0ABD2MGN5</accession>
<gene>
    <name evidence="1" type="ORF">HHI36_009723</name>
</gene>
<evidence type="ECO:0000313" key="2">
    <source>
        <dbReference type="Proteomes" id="UP001516400"/>
    </source>
</evidence>
<evidence type="ECO:0000313" key="1">
    <source>
        <dbReference type="EMBL" id="KAL3265519.1"/>
    </source>
</evidence>
<dbReference type="AlphaFoldDB" id="A0ABD2MGN5"/>
<reference evidence="1 2" key="1">
    <citation type="journal article" date="2021" name="BMC Biol.">
        <title>Horizontally acquired antibacterial genes associated with adaptive radiation of ladybird beetles.</title>
        <authorList>
            <person name="Li H.S."/>
            <person name="Tang X.F."/>
            <person name="Huang Y.H."/>
            <person name="Xu Z.Y."/>
            <person name="Chen M.L."/>
            <person name="Du X.Y."/>
            <person name="Qiu B.Y."/>
            <person name="Chen P.T."/>
            <person name="Zhang W."/>
            <person name="Slipinski A."/>
            <person name="Escalona H.E."/>
            <person name="Waterhouse R.M."/>
            <person name="Zwick A."/>
            <person name="Pang H."/>
        </authorList>
    </citation>
    <scope>NUCLEOTIDE SEQUENCE [LARGE SCALE GENOMIC DNA]</scope>
    <source>
        <strain evidence="1">SYSU2018</strain>
    </source>
</reference>
<keyword evidence="2" id="KW-1185">Reference proteome</keyword>
<proteinExistence type="predicted"/>